<feature type="transmembrane region" description="Helical" evidence="1">
    <location>
        <begin position="9"/>
        <end position="30"/>
    </location>
</feature>
<evidence type="ECO:0000256" key="1">
    <source>
        <dbReference type="SAM" id="Phobius"/>
    </source>
</evidence>
<dbReference type="RefSeq" id="WP_256600204.1">
    <property type="nucleotide sequence ID" value="NZ_JANIBJ010000001.1"/>
</dbReference>
<dbReference type="Proteomes" id="UP001524499">
    <property type="component" value="Unassembled WGS sequence"/>
</dbReference>
<keyword evidence="3" id="KW-1185">Reference proteome</keyword>
<evidence type="ECO:0000313" key="2">
    <source>
        <dbReference type="EMBL" id="MCQ8102595.1"/>
    </source>
</evidence>
<feature type="transmembrane region" description="Helical" evidence="1">
    <location>
        <begin position="221"/>
        <end position="240"/>
    </location>
</feature>
<name>A0ABT1TAV3_9GAMM</name>
<protein>
    <recommendedName>
        <fullName evidence="4">DUF4239 domain-containing protein</fullName>
    </recommendedName>
</protein>
<organism evidence="2 3">
    <name type="scientific">Methylomonas subterranea</name>
    <dbReference type="NCBI Taxonomy" id="2952225"/>
    <lineage>
        <taxon>Bacteria</taxon>
        <taxon>Pseudomonadati</taxon>
        <taxon>Pseudomonadota</taxon>
        <taxon>Gammaproteobacteria</taxon>
        <taxon>Methylococcales</taxon>
        <taxon>Methylococcaceae</taxon>
        <taxon>Methylomonas</taxon>
    </lineage>
</organism>
<keyword evidence="1" id="KW-0812">Transmembrane</keyword>
<feature type="transmembrane region" description="Helical" evidence="1">
    <location>
        <begin position="50"/>
        <end position="72"/>
    </location>
</feature>
<sequence>MAHWGNQMLGIAGLAVLSSLGLFVGMLLAIEVGRRLGIRSQADEQKTDRAAAGLIDGAVFGLMGLLIAFTFSGAASRLDHRRDLVISEANAIGTAYLRLNLLPADKQSPLRDLFRQYLDARLDVFQKLPDMAAAEAGLLRANQLQSQIWPMAVEACQLSGSVPATTLLLSALNEMFDMANLRTTTSRVMHPPPVIFIMLFVLALLSSLLAGYSMGNSRDNNRFHVIGFAAIIAVTVYVILDIEYPRAGLIRVDAVDQVLMELRSSMQ</sequence>
<gene>
    <name evidence="2" type="ORF">NP590_00650</name>
</gene>
<dbReference type="EMBL" id="JANIBJ010000001">
    <property type="protein sequence ID" value="MCQ8102595.1"/>
    <property type="molecule type" value="Genomic_DNA"/>
</dbReference>
<evidence type="ECO:0000313" key="3">
    <source>
        <dbReference type="Proteomes" id="UP001524499"/>
    </source>
</evidence>
<proteinExistence type="predicted"/>
<keyword evidence="1" id="KW-0472">Membrane</keyword>
<feature type="transmembrane region" description="Helical" evidence="1">
    <location>
        <begin position="194"/>
        <end position="215"/>
    </location>
</feature>
<reference evidence="2 3" key="1">
    <citation type="submission" date="2022-07" db="EMBL/GenBank/DDBJ databases">
        <title>Methylomonas rivi sp. nov., Methylomonas rosea sp. nov., Methylomonas aureus sp. nov. and Methylomonas subterranea sp. nov., four novel methanotrophs isolated from a freshwater creek and the deep terrestrial subsurface.</title>
        <authorList>
            <person name="Abin C."/>
            <person name="Sankaranarayanan K."/>
            <person name="Garner C."/>
            <person name="Sindelar R."/>
            <person name="Kotary K."/>
            <person name="Garner R."/>
            <person name="Barclay S."/>
            <person name="Lawson P."/>
            <person name="Krumholz L."/>
        </authorList>
    </citation>
    <scope>NUCLEOTIDE SEQUENCE [LARGE SCALE GENOMIC DNA]</scope>
    <source>
        <strain evidence="2 3">SURF-2</strain>
    </source>
</reference>
<dbReference type="Pfam" id="PF14023">
    <property type="entry name" value="Bestrophin-like"/>
    <property type="match status" value="1"/>
</dbReference>
<accession>A0ABT1TAV3</accession>
<dbReference type="InterPro" id="IPR025333">
    <property type="entry name" value="DUF4239"/>
</dbReference>
<evidence type="ECO:0008006" key="4">
    <source>
        <dbReference type="Google" id="ProtNLM"/>
    </source>
</evidence>
<keyword evidence="1" id="KW-1133">Transmembrane helix</keyword>
<comment type="caution">
    <text evidence="2">The sequence shown here is derived from an EMBL/GenBank/DDBJ whole genome shotgun (WGS) entry which is preliminary data.</text>
</comment>